<reference evidence="1 2" key="1">
    <citation type="submission" date="2014-01" db="EMBL/GenBank/DDBJ databases">
        <authorList>
            <person name="Dobos K."/>
            <person name="Lenaerts A."/>
            <person name="Ordway D."/>
            <person name="DeGroote M.A."/>
            <person name="Parker T."/>
            <person name="Sizemore C."/>
            <person name="Tallon L.J."/>
            <person name="Sadzewicz L.K."/>
            <person name="Sengamalay N."/>
            <person name="Fraser C.M."/>
            <person name="Hine E."/>
            <person name="Shefchek K.A."/>
            <person name="Das S.P."/>
            <person name="Tettelin H."/>
        </authorList>
    </citation>
    <scope>NUCLEOTIDE SEQUENCE [LARGE SCALE GENOMIC DNA]</scope>
    <source>
        <strain evidence="1 2">Harvey</strain>
    </source>
</reference>
<sequence>MCAQRSDLHPGALALPSHDEMFSAAHLSYAQSGMPSQAATFVVSQL</sequence>
<evidence type="ECO:0000313" key="2">
    <source>
        <dbReference type="Proteomes" id="UP000020681"/>
    </source>
</evidence>
<dbReference type="Proteomes" id="UP000020681">
    <property type="component" value="Unassembled WGS sequence"/>
</dbReference>
<dbReference type="EMBL" id="JAOL01000162">
    <property type="protein sequence ID" value="EUA87396.1"/>
    <property type="molecule type" value="Genomic_DNA"/>
</dbReference>
<accession>A0ABN0QRU3</accession>
<keyword evidence="2" id="KW-1185">Reference proteome</keyword>
<name>A0ABN0QRU3_MYCUL</name>
<gene>
    <name evidence="1" type="ORF">I551_6131</name>
</gene>
<proteinExistence type="predicted"/>
<comment type="caution">
    <text evidence="1">The sequence shown here is derived from an EMBL/GenBank/DDBJ whole genome shotgun (WGS) entry which is preliminary data.</text>
</comment>
<protein>
    <submittedName>
        <fullName evidence="1">Cutinase domain protein</fullName>
    </submittedName>
</protein>
<evidence type="ECO:0000313" key="1">
    <source>
        <dbReference type="EMBL" id="EUA87396.1"/>
    </source>
</evidence>
<organism evidence="1 2">
    <name type="scientific">Mycobacterium ulcerans str. Harvey</name>
    <dbReference type="NCBI Taxonomy" id="1299332"/>
    <lineage>
        <taxon>Bacteria</taxon>
        <taxon>Bacillati</taxon>
        <taxon>Actinomycetota</taxon>
        <taxon>Actinomycetes</taxon>
        <taxon>Mycobacteriales</taxon>
        <taxon>Mycobacteriaceae</taxon>
        <taxon>Mycobacterium</taxon>
        <taxon>Mycobacterium ulcerans group</taxon>
    </lineage>
</organism>